<name>A0A8S3S6N6_MYTED</name>
<evidence type="ECO:0000313" key="2">
    <source>
        <dbReference type="Proteomes" id="UP000683360"/>
    </source>
</evidence>
<gene>
    <name evidence="1" type="ORF">MEDL_28771</name>
</gene>
<reference evidence="1" key="1">
    <citation type="submission" date="2021-03" db="EMBL/GenBank/DDBJ databases">
        <authorList>
            <person name="Bekaert M."/>
        </authorList>
    </citation>
    <scope>NUCLEOTIDE SEQUENCE</scope>
</reference>
<dbReference type="InterPro" id="IPR011042">
    <property type="entry name" value="6-blade_b-propeller_TolB-like"/>
</dbReference>
<accession>A0A8S3S6N6</accession>
<dbReference type="SMART" id="SM00135">
    <property type="entry name" value="LY"/>
    <property type="match status" value="3"/>
</dbReference>
<organism evidence="1 2">
    <name type="scientific">Mytilus edulis</name>
    <name type="common">Blue mussel</name>
    <dbReference type="NCBI Taxonomy" id="6550"/>
    <lineage>
        <taxon>Eukaryota</taxon>
        <taxon>Metazoa</taxon>
        <taxon>Spiralia</taxon>
        <taxon>Lophotrochozoa</taxon>
        <taxon>Mollusca</taxon>
        <taxon>Bivalvia</taxon>
        <taxon>Autobranchia</taxon>
        <taxon>Pteriomorphia</taxon>
        <taxon>Mytilida</taxon>
        <taxon>Mytiloidea</taxon>
        <taxon>Mytilidae</taxon>
        <taxon>Mytilinae</taxon>
        <taxon>Mytilus</taxon>
    </lineage>
</organism>
<proteinExistence type="predicted"/>
<dbReference type="AlphaFoldDB" id="A0A8S3S6N6"/>
<dbReference type="Gene3D" id="2.120.10.30">
    <property type="entry name" value="TolB, C-terminal domain"/>
    <property type="match status" value="1"/>
</dbReference>
<dbReference type="SUPFAM" id="SSF63829">
    <property type="entry name" value="Calcium-dependent phosphotriesterase"/>
    <property type="match status" value="1"/>
</dbReference>
<protein>
    <submittedName>
        <fullName evidence="1">LRP5_6</fullName>
    </submittedName>
</protein>
<dbReference type="PANTHER" id="PTHR46513">
    <property type="entry name" value="VITELLOGENIN RECEPTOR-LIKE PROTEIN-RELATED-RELATED"/>
    <property type="match status" value="1"/>
</dbReference>
<sequence>MRNTCFYVAIVFTILKNSYSRRPFRDRPPLLAMTENGISFFDRGTWRERVLYTQNHTYNHFKSIDIHYKKKMAFWTESVWLKSGIYSHEIRSAKLLNGGFSEIRTVSTGDIYVTNLDGTDKKHLLHVNMLHGDNQFQIDPVNRWIYFVSLSAKSPLHSYDIFERVNMDMNGTNRQVIDADTCHDKNQYNCELAFAVDHTTGRVYWMDFFSSLVHSMDANGENRQTYNFSKYERAIRSNKYKMHYTINKWIEIAYKGNLYGMKKLRKDKKNKIFRLNTRNNKIMSLPLGVPVQHFRIFHSSTQPNNNMKYHEIRSAIISNGTFSKITIHYGGWATGLAVDWVNNKCYFGTLLTSDIFVVNIDGTEKKLFDNIQTYYIHKIILQAKYTGWTFIVQ</sequence>
<keyword evidence="2" id="KW-1185">Reference proteome</keyword>
<dbReference type="EMBL" id="CAJPWZ010001429">
    <property type="protein sequence ID" value="CAG2214964.1"/>
    <property type="molecule type" value="Genomic_DNA"/>
</dbReference>
<dbReference type="InterPro" id="IPR000033">
    <property type="entry name" value="LDLR_classB_rpt"/>
</dbReference>
<dbReference type="Proteomes" id="UP000683360">
    <property type="component" value="Unassembled WGS sequence"/>
</dbReference>
<dbReference type="SUPFAM" id="SSF63825">
    <property type="entry name" value="YWTD domain"/>
    <property type="match status" value="1"/>
</dbReference>
<evidence type="ECO:0000313" key="1">
    <source>
        <dbReference type="EMBL" id="CAG2214964.1"/>
    </source>
</evidence>
<comment type="caution">
    <text evidence="1">The sequence shown here is derived from an EMBL/GenBank/DDBJ whole genome shotgun (WGS) entry which is preliminary data.</text>
</comment>
<dbReference type="InterPro" id="IPR050778">
    <property type="entry name" value="Cueball_EGF_LRP_Nidogen"/>
</dbReference>